<dbReference type="GO" id="GO:0020037">
    <property type="term" value="F:heme binding"/>
    <property type="evidence" value="ECO:0007669"/>
    <property type="project" value="TreeGrafter"/>
</dbReference>
<name>A0A9X4NRM8_9BURK</name>
<keyword evidence="5 12" id="KW-0349">Heme</keyword>
<evidence type="ECO:0000256" key="8">
    <source>
        <dbReference type="ARBA" id="ARBA00022982"/>
    </source>
</evidence>
<evidence type="ECO:0000256" key="1">
    <source>
        <dbReference type="ARBA" id="ARBA00004651"/>
    </source>
</evidence>
<dbReference type="AlphaFoldDB" id="A0A9X4NRM8"/>
<dbReference type="Pfam" id="PF01654">
    <property type="entry name" value="Cyt_bd_oxida_I"/>
    <property type="match status" value="1"/>
</dbReference>
<evidence type="ECO:0000313" key="14">
    <source>
        <dbReference type="Proteomes" id="UP001152876"/>
    </source>
</evidence>
<dbReference type="InterPro" id="IPR002585">
    <property type="entry name" value="Cyt-d_ubiquinol_oxidase_su_1"/>
</dbReference>
<feature type="transmembrane region" description="Helical" evidence="12">
    <location>
        <begin position="359"/>
        <end position="380"/>
    </location>
</feature>
<dbReference type="EMBL" id="AOGK01000003">
    <property type="protein sequence ID" value="MDG5974691.1"/>
    <property type="molecule type" value="Genomic_DNA"/>
</dbReference>
<keyword evidence="4 12" id="KW-1003">Cell membrane</keyword>
<reference evidence="13" key="1">
    <citation type="submission" date="2013-01" db="EMBL/GenBank/DDBJ databases">
        <title>Genome draft of Hydrogenophaga taeniospiralis 2K1.</title>
        <authorList>
            <person name="Gomila M."/>
            <person name="Lalucat J."/>
        </authorList>
    </citation>
    <scope>NUCLEOTIDE SEQUENCE</scope>
    <source>
        <strain evidence="13">CCUG 15921</strain>
    </source>
</reference>
<keyword evidence="8 12" id="KW-0249">Electron transport</keyword>
<evidence type="ECO:0000313" key="13">
    <source>
        <dbReference type="EMBL" id="MDG5974691.1"/>
    </source>
</evidence>
<comment type="caution">
    <text evidence="13">The sequence shown here is derived from an EMBL/GenBank/DDBJ whole genome shotgun (WGS) entry which is preliminary data.</text>
</comment>
<dbReference type="PANTHER" id="PTHR30365:SF14">
    <property type="entry name" value="CYTOCHROME BD MENAQUINOL OXIDASE SUBUNIT I-RELATED"/>
    <property type="match status" value="1"/>
</dbReference>
<keyword evidence="10 12" id="KW-0408">Iron</keyword>
<dbReference type="PANTHER" id="PTHR30365">
    <property type="entry name" value="CYTOCHROME D UBIQUINOL OXIDASE"/>
    <property type="match status" value="1"/>
</dbReference>
<dbReference type="GO" id="GO:0005886">
    <property type="term" value="C:plasma membrane"/>
    <property type="evidence" value="ECO:0007669"/>
    <property type="project" value="UniProtKB-SubCell"/>
</dbReference>
<feature type="transmembrane region" description="Helical" evidence="12">
    <location>
        <begin position="94"/>
        <end position="114"/>
    </location>
</feature>
<comment type="subcellular location">
    <subcellularLocation>
        <location evidence="12">Cell inner membrane</location>
    </subcellularLocation>
    <subcellularLocation>
        <location evidence="1">Cell membrane</location>
        <topology evidence="1">Multi-pass membrane protein</topology>
    </subcellularLocation>
</comment>
<evidence type="ECO:0000256" key="11">
    <source>
        <dbReference type="ARBA" id="ARBA00023136"/>
    </source>
</evidence>
<keyword evidence="6 12" id="KW-0812">Transmembrane</keyword>
<feature type="transmembrane region" description="Helical" evidence="12">
    <location>
        <begin position="53"/>
        <end position="74"/>
    </location>
</feature>
<accession>A0A9X4NRM8</accession>
<evidence type="ECO:0000256" key="4">
    <source>
        <dbReference type="ARBA" id="ARBA00022475"/>
    </source>
</evidence>
<dbReference type="RefSeq" id="WP_068172496.1">
    <property type="nucleotide sequence ID" value="NZ_AOGK01000003.1"/>
</dbReference>
<evidence type="ECO:0000256" key="2">
    <source>
        <dbReference type="ARBA" id="ARBA00009819"/>
    </source>
</evidence>
<proteinExistence type="inferred from homology"/>
<keyword evidence="9 12" id="KW-1133">Transmembrane helix</keyword>
<dbReference type="GO" id="GO:0009055">
    <property type="term" value="F:electron transfer activity"/>
    <property type="evidence" value="ECO:0007669"/>
    <property type="project" value="UniProtKB-UniRule"/>
</dbReference>
<evidence type="ECO:0000256" key="6">
    <source>
        <dbReference type="ARBA" id="ARBA00022692"/>
    </source>
</evidence>
<feature type="transmembrane region" description="Helical" evidence="12">
    <location>
        <begin position="217"/>
        <end position="234"/>
    </location>
</feature>
<evidence type="ECO:0000256" key="9">
    <source>
        <dbReference type="ARBA" id="ARBA00022989"/>
    </source>
</evidence>
<evidence type="ECO:0000256" key="7">
    <source>
        <dbReference type="ARBA" id="ARBA00022723"/>
    </source>
</evidence>
<keyword evidence="14" id="KW-1185">Reference proteome</keyword>
<evidence type="ECO:0000256" key="12">
    <source>
        <dbReference type="PIRNR" id="PIRNR006446"/>
    </source>
</evidence>
<dbReference type="GO" id="GO:0016682">
    <property type="term" value="F:oxidoreductase activity, acting on diphenols and related substances as donors, oxygen as acceptor"/>
    <property type="evidence" value="ECO:0007669"/>
    <property type="project" value="TreeGrafter"/>
</dbReference>
<dbReference type="GO" id="GO:0070069">
    <property type="term" value="C:cytochrome complex"/>
    <property type="evidence" value="ECO:0007669"/>
    <property type="project" value="UniProtKB-UniRule"/>
</dbReference>
<organism evidence="13 14">
    <name type="scientific">Hydrogenophaga taeniospiralis CCUG 15921</name>
    <dbReference type="NCBI Taxonomy" id="1281780"/>
    <lineage>
        <taxon>Bacteria</taxon>
        <taxon>Pseudomonadati</taxon>
        <taxon>Pseudomonadota</taxon>
        <taxon>Betaproteobacteria</taxon>
        <taxon>Burkholderiales</taxon>
        <taxon>Comamonadaceae</taxon>
        <taxon>Hydrogenophaga</taxon>
    </lineage>
</organism>
<comment type="similarity">
    <text evidence="2 12">Belongs to the cytochrome ubiquinol oxidase subunit 1 family.</text>
</comment>
<dbReference type="GO" id="GO:0019646">
    <property type="term" value="P:aerobic electron transport chain"/>
    <property type="evidence" value="ECO:0007669"/>
    <property type="project" value="InterPro"/>
</dbReference>
<feature type="transmembrane region" description="Helical" evidence="12">
    <location>
        <begin position="12"/>
        <end position="33"/>
    </location>
</feature>
<keyword evidence="3 12" id="KW-0813">Transport</keyword>
<feature type="transmembrane region" description="Helical" evidence="12">
    <location>
        <begin position="316"/>
        <end position="338"/>
    </location>
</feature>
<protein>
    <submittedName>
        <fullName evidence="13">Cytochrome d ubiquinol oxidase subunit I</fullName>
    </submittedName>
</protein>
<sequence>MDALILSRIQFAANISFHILFPTITIALGWFLLYFRIRHIQTRDPAWEEAYYFWTKVFALSFALGVVSGVVMSFQFGTNWPGFMEKTGNISGPLLGYEVLTAFFLEASFLGIMLFGRGRVSARVHLIATFLVAFGTTLSAFWILSLNSWMQTPAGFEIVDGKFLPVDWFAVVFNPSFPYRLAHKLLASTLTASFLIAGLCAWQLIKGSATGGTHKALRTAVIAASVAMPLQFLAGDLHGLNTLEHQPAKIAALEGLWHTEKSAPLTLFGMPDEAAGTTHYAVKLPKMASLILAHDMDAELQGLNAFPGAHPPVAPIFWAFRVMVGVGTLMLLVAWASAWQLWRRRGPTAVDKSVLPRPALYVLAAMTFSGWLATLAGWYVTEIGRQPFVVYGHLRTADVATSLPSSMIASTLAAYLIVYGLLLITYVGVLKYMAEHPVKHAPEAPRGAELGKAGV</sequence>
<dbReference type="PIRSF" id="PIRSF006446">
    <property type="entry name" value="Cyt_quinol_oxidase_1"/>
    <property type="match status" value="1"/>
</dbReference>
<dbReference type="Proteomes" id="UP001152876">
    <property type="component" value="Unassembled WGS sequence"/>
</dbReference>
<dbReference type="GO" id="GO:0046872">
    <property type="term" value="F:metal ion binding"/>
    <property type="evidence" value="ECO:0007669"/>
    <property type="project" value="UniProtKB-UniRule"/>
</dbReference>
<feature type="transmembrane region" description="Helical" evidence="12">
    <location>
        <begin position="412"/>
        <end position="430"/>
    </location>
</feature>
<feature type="transmembrane region" description="Helical" evidence="12">
    <location>
        <begin position="126"/>
        <end position="144"/>
    </location>
</feature>
<keyword evidence="11 12" id="KW-0472">Membrane</keyword>
<gene>
    <name evidence="13" type="ORF">H010_05462</name>
</gene>
<evidence type="ECO:0000256" key="5">
    <source>
        <dbReference type="ARBA" id="ARBA00022617"/>
    </source>
</evidence>
<evidence type="ECO:0000256" key="3">
    <source>
        <dbReference type="ARBA" id="ARBA00022448"/>
    </source>
</evidence>
<feature type="transmembrane region" description="Helical" evidence="12">
    <location>
        <begin position="185"/>
        <end position="205"/>
    </location>
</feature>
<keyword evidence="7 12" id="KW-0479">Metal-binding</keyword>
<dbReference type="OrthoDB" id="9807042at2"/>
<evidence type="ECO:0000256" key="10">
    <source>
        <dbReference type="ARBA" id="ARBA00023004"/>
    </source>
</evidence>